<name>A0A6J4J1S6_9PROT</name>
<feature type="compositionally biased region" description="Basic and acidic residues" evidence="1">
    <location>
        <begin position="14"/>
        <end position="27"/>
    </location>
</feature>
<feature type="non-terminal residue" evidence="2">
    <location>
        <position position="166"/>
    </location>
</feature>
<feature type="compositionally biased region" description="Basic residues" evidence="1">
    <location>
        <begin position="99"/>
        <end position="110"/>
    </location>
</feature>
<accession>A0A6J4J1S6</accession>
<feature type="region of interest" description="Disordered" evidence="1">
    <location>
        <begin position="1"/>
        <end position="166"/>
    </location>
</feature>
<evidence type="ECO:0000313" key="2">
    <source>
        <dbReference type="EMBL" id="CAA9265528.1"/>
    </source>
</evidence>
<sequence length="166" mass="18188">AARRAPPRPRRADRRLEAQRGARDPGRQPRHQHPANPGHEPRRGDQRGAGRRAKDLGRHGPHPRQRQDRRPPPRRAGKRDLRAQGPRPDALGRAAGVRGRGRAGRLHLRAALRAASGDQRLHGRDPRMPAGALRQRGRGGEPRHRAGGTAGERRLGGPDPQGAGEL</sequence>
<protein>
    <submittedName>
        <fullName evidence="2">Predicted mannose-6-phosphate isomerase</fullName>
    </submittedName>
</protein>
<proteinExistence type="predicted"/>
<keyword evidence="2" id="KW-0413">Isomerase</keyword>
<reference evidence="2" key="1">
    <citation type="submission" date="2020-02" db="EMBL/GenBank/DDBJ databases">
        <authorList>
            <person name="Meier V. D."/>
        </authorList>
    </citation>
    <scope>NUCLEOTIDE SEQUENCE</scope>
    <source>
        <strain evidence="2">AVDCRST_MAG08</strain>
    </source>
</reference>
<gene>
    <name evidence="2" type="ORF">AVDCRST_MAG08-2980</name>
</gene>
<feature type="non-terminal residue" evidence="2">
    <location>
        <position position="1"/>
    </location>
</feature>
<organism evidence="2">
    <name type="scientific">uncultured Acetobacteraceae bacterium</name>
    <dbReference type="NCBI Taxonomy" id="169975"/>
    <lineage>
        <taxon>Bacteria</taxon>
        <taxon>Pseudomonadati</taxon>
        <taxon>Pseudomonadota</taxon>
        <taxon>Alphaproteobacteria</taxon>
        <taxon>Acetobacterales</taxon>
        <taxon>Acetobacteraceae</taxon>
        <taxon>environmental samples</taxon>
    </lineage>
</organism>
<feature type="compositionally biased region" description="Basic residues" evidence="1">
    <location>
        <begin position="1"/>
        <end position="13"/>
    </location>
</feature>
<feature type="compositionally biased region" description="Basic and acidic residues" evidence="1">
    <location>
        <begin position="39"/>
        <end position="58"/>
    </location>
</feature>
<evidence type="ECO:0000256" key="1">
    <source>
        <dbReference type="SAM" id="MobiDB-lite"/>
    </source>
</evidence>
<dbReference type="AlphaFoldDB" id="A0A6J4J1S6"/>
<dbReference type="EMBL" id="CADCTG010000214">
    <property type="protein sequence ID" value="CAA9265528.1"/>
    <property type="molecule type" value="Genomic_DNA"/>
</dbReference>
<dbReference type="GO" id="GO:0016853">
    <property type="term" value="F:isomerase activity"/>
    <property type="evidence" value="ECO:0007669"/>
    <property type="project" value="UniProtKB-KW"/>
</dbReference>